<dbReference type="EMBL" id="JBHMEW010000044">
    <property type="protein sequence ID" value="MFB9211180.1"/>
    <property type="molecule type" value="Genomic_DNA"/>
</dbReference>
<accession>A0ABV5J4P4</accession>
<dbReference type="Gene3D" id="3.30.70.1060">
    <property type="entry name" value="Dimeric alpha+beta barrel"/>
    <property type="match status" value="1"/>
</dbReference>
<sequence>MKKFIVIYHAPISALEQMENTSPEESKKGMEKWMEWAKKCGDKLVDIGNPLANGEKLSTNGSSEKSKREVCGYSILQAKDMEEAKKLLQGHPHLSGWDAACEIEVHETMPLPE</sequence>
<dbReference type="Pfam" id="PF03795">
    <property type="entry name" value="YCII"/>
    <property type="match status" value="1"/>
</dbReference>
<evidence type="ECO:0000313" key="3">
    <source>
        <dbReference type="EMBL" id="MFB9211180.1"/>
    </source>
</evidence>
<reference evidence="3 4" key="1">
    <citation type="submission" date="2024-09" db="EMBL/GenBank/DDBJ databases">
        <authorList>
            <person name="Sun Q."/>
            <person name="Mori K."/>
        </authorList>
    </citation>
    <scope>NUCLEOTIDE SEQUENCE [LARGE SCALE GENOMIC DNA]</scope>
    <source>
        <strain evidence="3 4">CECT 7682</strain>
    </source>
</reference>
<dbReference type="InterPro" id="IPR005545">
    <property type="entry name" value="YCII"/>
</dbReference>
<name>A0ABV5J4P4_9BACT</name>
<dbReference type="Proteomes" id="UP001589654">
    <property type="component" value="Unassembled WGS sequence"/>
</dbReference>
<organism evidence="3 4">
    <name type="scientific">Echinicola jeungdonensis</name>
    <dbReference type="NCBI Taxonomy" id="709343"/>
    <lineage>
        <taxon>Bacteria</taxon>
        <taxon>Pseudomonadati</taxon>
        <taxon>Bacteroidota</taxon>
        <taxon>Cytophagia</taxon>
        <taxon>Cytophagales</taxon>
        <taxon>Cyclobacteriaceae</taxon>
        <taxon>Echinicola</taxon>
    </lineage>
</organism>
<evidence type="ECO:0000313" key="4">
    <source>
        <dbReference type="Proteomes" id="UP001589654"/>
    </source>
</evidence>
<keyword evidence="4" id="KW-1185">Reference proteome</keyword>
<comment type="similarity">
    <text evidence="1">Belongs to the YciI family.</text>
</comment>
<evidence type="ECO:0000256" key="1">
    <source>
        <dbReference type="ARBA" id="ARBA00007689"/>
    </source>
</evidence>
<feature type="domain" description="YCII-related" evidence="2">
    <location>
        <begin position="7"/>
        <end position="95"/>
    </location>
</feature>
<proteinExistence type="inferred from homology"/>
<dbReference type="SUPFAM" id="SSF54909">
    <property type="entry name" value="Dimeric alpha+beta barrel"/>
    <property type="match status" value="1"/>
</dbReference>
<comment type="caution">
    <text evidence="3">The sequence shown here is derived from an EMBL/GenBank/DDBJ whole genome shotgun (WGS) entry which is preliminary data.</text>
</comment>
<protein>
    <submittedName>
        <fullName evidence="3">YciI family protein</fullName>
    </submittedName>
</protein>
<dbReference type="InterPro" id="IPR011008">
    <property type="entry name" value="Dimeric_a/b-barrel"/>
</dbReference>
<evidence type="ECO:0000259" key="2">
    <source>
        <dbReference type="Pfam" id="PF03795"/>
    </source>
</evidence>
<dbReference type="RefSeq" id="WP_290249122.1">
    <property type="nucleotide sequence ID" value="NZ_JAUFQT010000002.1"/>
</dbReference>
<gene>
    <name evidence="3" type="ORF">ACFFUR_05135</name>
</gene>